<dbReference type="Proteomes" id="UP001066276">
    <property type="component" value="Chromosome 4_2"/>
</dbReference>
<feature type="region of interest" description="Disordered" evidence="1">
    <location>
        <begin position="84"/>
        <end position="111"/>
    </location>
</feature>
<proteinExistence type="predicted"/>
<keyword evidence="3" id="KW-1185">Reference proteome</keyword>
<sequence>MGPSGCSRPRSYLSQQASFLEGGRGWRVVASWGQHGLQRCLRPPRGSSSLFGPQGGALKVLVPGSSGGRGPWLARYSSRATRPSPVLPKLRASGGGVGQRGWAGGLSEDRRPWRSHQREARLWISSPTGSGPQLLEAAALDLTAGLNVVVRAPHALGGEGASPVPPPVFRAMPVHGARCSDGWGGFPCAPGPRHAA</sequence>
<feature type="compositionally biased region" description="Gly residues" evidence="1">
    <location>
        <begin position="93"/>
        <end position="104"/>
    </location>
</feature>
<protein>
    <submittedName>
        <fullName evidence="2">Uncharacterized protein</fullName>
    </submittedName>
</protein>
<evidence type="ECO:0000313" key="3">
    <source>
        <dbReference type="Proteomes" id="UP001066276"/>
    </source>
</evidence>
<name>A0AAV7SJR7_PLEWA</name>
<gene>
    <name evidence="2" type="ORF">NDU88_004777</name>
</gene>
<evidence type="ECO:0000313" key="2">
    <source>
        <dbReference type="EMBL" id="KAJ1164337.1"/>
    </source>
</evidence>
<reference evidence="2" key="1">
    <citation type="journal article" date="2022" name="bioRxiv">
        <title>Sequencing and chromosome-scale assembly of the giantPleurodeles waltlgenome.</title>
        <authorList>
            <person name="Brown T."/>
            <person name="Elewa A."/>
            <person name="Iarovenko S."/>
            <person name="Subramanian E."/>
            <person name="Araus A.J."/>
            <person name="Petzold A."/>
            <person name="Susuki M."/>
            <person name="Suzuki K.-i.T."/>
            <person name="Hayashi T."/>
            <person name="Toyoda A."/>
            <person name="Oliveira C."/>
            <person name="Osipova E."/>
            <person name="Leigh N.D."/>
            <person name="Simon A."/>
            <person name="Yun M.H."/>
        </authorList>
    </citation>
    <scope>NUCLEOTIDE SEQUENCE</scope>
    <source>
        <strain evidence="2">20211129_DDA</strain>
        <tissue evidence="2">Liver</tissue>
    </source>
</reference>
<evidence type="ECO:0000256" key="1">
    <source>
        <dbReference type="SAM" id="MobiDB-lite"/>
    </source>
</evidence>
<comment type="caution">
    <text evidence="2">The sequence shown here is derived from an EMBL/GenBank/DDBJ whole genome shotgun (WGS) entry which is preliminary data.</text>
</comment>
<accession>A0AAV7SJR7</accession>
<dbReference type="EMBL" id="JANPWB010000008">
    <property type="protein sequence ID" value="KAJ1164337.1"/>
    <property type="molecule type" value="Genomic_DNA"/>
</dbReference>
<dbReference type="AlphaFoldDB" id="A0AAV7SJR7"/>
<organism evidence="2 3">
    <name type="scientific">Pleurodeles waltl</name>
    <name type="common">Iberian ribbed newt</name>
    <dbReference type="NCBI Taxonomy" id="8319"/>
    <lineage>
        <taxon>Eukaryota</taxon>
        <taxon>Metazoa</taxon>
        <taxon>Chordata</taxon>
        <taxon>Craniata</taxon>
        <taxon>Vertebrata</taxon>
        <taxon>Euteleostomi</taxon>
        <taxon>Amphibia</taxon>
        <taxon>Batrachia</taxon>
        <taxon>Caudata</taxon>
        <taxon>Salamandroidea</taxon>
        <taxon>Salamandridae</taxon>
        <taxon>Pleurodelinae</taxon>
        <taxon>Pleurodeles</taxon>
    </lineage>
</organism>